<dbReference type="Gene3D" id="3.40.50.720">
    <property type="entry name" value="NAD(P)-binding Rossmann-like Domain"/>
    <property type="match status" value="1"/>
</dbReference>
<evidence type="ECO:0000259" key="14">
    <source>
        <dbReference type="Pfam" id="PF01210"/>
    </source>
</evidence>
<sequence>MGEKSVERVGIVGAGSWGTALANLLAEKGYTVDMWVYEPELCRDIAEKRENTFYLPGVPIHERVVPHTAFAPVVVNHSLVVMVVPSHVYREVAEKVVPHLDQDAVVVSATKGIENDTLLTMSGVWREIASGREDVHFCCLSGPSFAREVVRRLPTVVTLACKNITMAQMAQQVFATDYFRVYVSTDVIGLEIAGAVKNVIALAAGVCDGMGFGHNTRAALITRGLAEMTRLGIAMGAHPMTFLGLPGVGDLLLTCTGDLSRNRTVGYKLGQGQKLDEILADM</sequence>
<dbReference type="Pfam" id="PF07479">
    <property type="entry name" value="NAD_Gly3P_dh_C"/>
    <property type="match status" value="1"/>
</dbReference>
<evidence type="ECO:0000259" key="15">
    <source>
        <dbReference type="Pfam" id="PF07479"/>
    </source>
</evidence>
<dbReference type="Proteomes" id="UP000886355">
    <property type="component" value="Unassembled WGS sequence"/>
</dbReference>
<keyword evidence="6" id="KW-0443">Lipid metabolism</keyword>
<comment type="similarity">
    <text evidence="1 12">Belongs to the NAD-dependent glycerol-3-phosphate dehydrogenase family.</text>
</comment>
<dbReference type="NCBIfam" id="NF000942">
    <property type="entry name" value="PRK00094.1-4"/>
    <property type="match status" value="1"/>
</dbReference>
<gene>
    <name evidence="16" type="ORF">ENG14_01530</name>
</gene>
<evidence type="ECO:0000313" key="16">
    <source>
        <dbReference type="EMBL" id="HDL89568.1"/>
    </source>
</evidence>
<dbReference type="PANTHER" id="PTHR11728:SF1">
    <property type="entry name" value="GLYCEROL-3-PHOSPHATE DEHYDROGENASE [NAD(+)] 2, CHLOROPLASTIC"/>
    <property type="match status" value="1"/>
</dbReference>
<dbReference type="HAMAP" id="MF_00394">
    <property type="entry name" value="NAD_Glyc3P_dehydrog"/>
    <property type="match status" value="1"/>
</dbReference>
<dbReference type="GO" id="GO:0008654">
    <property type="term" value="P:phospholipid biosynthetic process"/>
    <property type="evidence" value="ECO:0007669"/>
    <property type="project" value="UniProtKB-KW"/>
</dbReference>
<reference evidence="16" key="1">
    <citation type="journal article" date="2020" name="mSystems">
        <title>Genome- and Community-Level Interaction Insights into Carbon Utilization and Element Cycling Functions of Hydrothermarchaeota in Hydrothermal Sediment.</title>
        <authorList>
            <person name="Zhou Z."/>
            <person name="Liu Y."/>
            <person name="Xu W."/>
            <person name="Pan J."/>
            <person name="Luo Z.H."/>
            <person name="Li M."/>
        </authorList>
    </citation>
    <scope>NUCLEOTIDE SEQUENCE [LARGE SCALE GENOMIC DNA]</scope>
    <source>
        <strain evidence="16">HyVt-19</strain>
    </source>
</reference>
<comment type="catalytic activity">
    <reaction evidence="13">
        <text>sn-glycerol 3-phosphate + NADP(+) = dihydroxyacetone phosphate + NADPH + H(+)</text>
        <dbReference type="Rhea" id="RHEA:11096"/>
        <dbReference type="ChEBI" id="CHEBI:15378"/>
        <dbReference type="ChEBI" id="CHEBI:57597"/>
        <dbReference type="ChEBI" id="CHEBI:57642"/>
        <dbReference type="ChEBI" id="CHEBI:57783"/>
        <dbReference type="ChEBI" id="CHEBI:58349"/>
        <dbReference type="EC" id="1.1.1.94"/>
    </reaction>
</comment>
<dbReference type="InterPro" id="IPR006168">
    <property type="entry name" value="G3P_DH_NAD-dep"/>
</dbReference>
<name>A0A7C1AXN0_9BACT</name>
<dbReference type="FunFam" id="3.40.50.720:FF:000019">
    <property type="entry name" value="Glycerol-3-phosphate dehydrogenase [NAD(P)+]"/>
    <property type="match status" value="1"/>
</dbReference>
<dbReference type="EMBL" id="DQZW01000075">
    <property type="protein sequence ID" value="HDL89568.1"/>
    <property type="molecule type" value="Genomic_DNA"/>
</dbReference>
<dbReference type="UniPathway" id="UPA00940"/>
<feature type="non-terminal residue" evidence="16">
    <location>
        <position position="282"/>
    </location>
</feature>
<dbReference type="EC" id="1.1.1.94" evidence="13"/>
<keyword evidence="3" id="KW-0521">NADP</keyword>
<evidence type="ECO:0000256" key="6">
    <source>
        <dbReference type="ARBA" id="ARBA00023098"/>
    </source>
</evidence>
<evidence type="ECO:0000256" key="3">
    <source>
        <dbReference type="ARBA" id="ARBA00022857"/>
    </source>
</evidence>
<dbReference type="GO" id="GO:0006650">
    <property type="term" value="P:glycerophospholipid metabolic process"/>
    <property type="evidence" value="ECO:0007669"/>
    <property type="project" value="UniProtKB-UniPathway"/>
</dbReference>
<organism evidence="16">
    <name type="scientific">Thermodesulforhabdus norvegica</name>
    <dbReference type="NCBI Taxonomy" id="39841"/>
    <lineage>
        <taxon>Bacteria</taxon>
        <taxon>Pseudomonadati</taxon>
        <taxon>Thermodesulfobacteriota</taxon>
        <taxon>Syntrophobacteria</taxon>
        <taxon>Syntrophobacterales</taxon>
        <taxon>Thermodesulforhabdaceae</taxon>
        <taxon>Thermodesulforhabdus</taxon>
    </lineage>
</organism>
<dbReference type="AlphaFoldDB" id="A0A7C1AXN0"/>
<feature type="binding site" evidence="10">
    <location>
        <begin position="261"/>
        <end position="262"/>
    </location>
    <ligand>
        <name>substrate</name>
    </ligand>
</feature>
<keyword evidence="4 12" id="KW-0560">Oxidoreductase</keyword>
<protein>
    <recommendedName>
        <fullName evidence="13">Glycerol-3-phosphate dehydrogenase</fullName>
        <ecNumber evidence="13">1.1.1.94</ecNumber>
    </recommendedName>
</protein>
<dbReference type="SUPFAM" id="SSF51735">
    <property type="entry name" value="NAD(P)-binding Rossmann-fold domains"/>
    <property type="match status" value="1"/>
</dbReference>
<dbReference type="PRINTS" id="PR00077">
    <property type="entry name" value="GPDHDRGNASE"/>
</dbReference>
<dbReference type="Pfam" id="PF01210">
    <property type="entry name" value="NAD_Gly3P_dh_N"/>
    <property type="match status" value="1"/>
</dbReference>
<dbReference type="NCBIfam" id="NF000940">
    <property type="entry name" value="PRK00094.1-2"/>
    <property type="match status" value="1"/>
</dbReference>
<evidence type="ECO:0000256" key="11">
    <source>
        <dbReference type="PIRSR" id="PIRSR000114-3"/>
    </source>
</evidence>
<evidence type="ECO:0000256" key="10">
    <source>
        <dbReference type="PIRSR" id="PIRSR000114-2"/>
    </source>
</evidence>
<feature type="domain" description="Glycerol-3-phosphate dehydrogenase NAD-dependent C-terminal" evidence="15">
    <location>
        <begin position="186"/>
        <end position="281"/>
    </location>
</feature>
<dbReference type="GO" id="GO:0047952">
    <property type="term" value="F:glycerol-3-phosphate dehydrogenase [NAD(P)+] activity"/>
    <property type="evidence" value="ECO:0007669"/>
    <property type="project" value="UniProtKB-EC"/>
</dbReference>
<dbReference type="GO" id="GO:0046168">
    <property type="term" value="P:glycerol-3-phosphate catabolic process"/>
    <property type="evidence" value="ECO:0007669"/>
    <property type="project" value="InterPro"/>
</dbReference>
<evidence type="ECO:0000256" key="5">
    <source>
        <dbReference type="ARBA" id="ARBA00023027"/>
    </source>
</evidence>
<evidence type="ECO:0000256" key="7">
    <source>
        <dbReference type="ARBA" id="ARBA00023209"/>
    </source>
</evidence>
<dbReference type="InterPro" id="IPR006109">
    <property type="entry name" value="G3P_DH_NAD-dep_C"/>
</dbReference>
<keyword evidence="7" id="KW-0594">Phospholipid biosynthesis</keyword>
<keyword evidence="8" id="KW-1208">Phospholipid metabolism</keyword>
<evidence type="ECO:0000256" key="13">
    <source>
        <dbReference type="RuleBase" id="RU000439"/>
    </source>
</evidence>
<evidence type="ECO:0000256" key="4">
    <source>
        <dbReference type="ARBA" id="ARBA00023002"/>
    </source>
</evidence>
<dbReference type="InterPro" id="IPR036291">
    <property type="entry name" value="NAD(P)-bd_dom_sf"/>
</dbReference>
<accession>A0A7C1AXN0</accession>
<feature type="binding site" evidence="11">
    <location>
        <position position="261"/>
    </location>
    <ligand>
        <name>NAD(+)</name>
        <dbReference type="ChEBI" id="CHEBI:57540"/>
    </ligand>
</feature>
<feature type="active site" description="Proton acceptor" evidence="9">
    <location>
        <position position="197"/>
    </location>
</feature>
<feature type="binding site" evidence="10">
    <location>
        <position position="111"/>
    </location>
    <ligand>
        <name>substrate</name>
    </ligand>
</feature>
<dbReference type="SUPFAM" id="SSF48179">
    <property type="entry name" value="6-phosphogluconate dehydrogenase C-terminal domain-like"/>
    <property type="match status" value="1"/>
</dbReference>
<dbReference type="PANTHER" id="PTHR11728">
    <property type="entry name" value="GLYCEROL-3-PHOSPHATE DEHYDROGENASE"/>
    <property type="match status" value="1"/>
</dbReference>
<dbReference type="InterPro" id="IPR011128">
    <property type="entry name" value="G3P_DH_NAD-dep_N"/>
</dbReference>
<dbReference type="GO" id="GO:0051287">
    <property type="term" value="F:NAD binding"/>
    <property type="evidence" value="ECO:0007669"/>
    <property type="project" value="InterPro"/>
</dbReference>
<evidence type="ECO:0000256" key="8">
    <source>
        <dbReference type="ARBA" id="ARBA00023264"/>
    </source>
</evidence>
<comment type="caution">
    <text evidence="16">The sequence shown here is derived from an EMBL/GenBank/DDBJ whole genome shotgun (WGS) entry which is preliminary data.</text>
</comment>
<dbReference type="GO" id="GO:0005975">
    <property type="term" value="P:carbohydrate metabolic process"/>
    <property type="evidence" value="ECO:0007669"/>
    <property type="project" value="InterPro"/>
</dbReference>
<dbReference type="Gene3D" id="1.10.1040.10">
    <property type="entry name" value="N-(1-d-carboxylethyl)-l-norvaline Dehydrogenase, domain 2"/>
    <property type="match status" value="1"/>
</dbReference>
<proteinExistence type="inferred from homology"/>
<evidence type="ECO:0000256" key="9">
    <source>
        <dbReference type="PIRSR" id="PIRSR000114-1"/>
    </source>
</evidence>
<evidence type="ECO:0000256" key="2">
    <source>
        <dbReference type="ARBA" id="ARBA00022516"/>
    </source>
</evidence>
<dbReference type="GO" id="GO:0005829">
    <property type="term" value="C:cytosol"/>
    <property type="evidence" value="ECO:0007669"/>
    <property type="project" value="TreeGrafter"/>
</dbReference>
<keyword evidence="5 11" id="KW-0520">NAD</keyword>
<feature type="binding site" evidence="11">
    <location>
        <position position="146"/>
    </location>
    <ligand>
        <name>NAD(+)</name>
        <dbReference type="ChEBI" id="CHEBI:57540"/>
    </ligand>
</feature>
<feature type="binding site" evidence="11">
    <location>
        <begin position="13"/>
        <end position="18"/>
    </location>
    <ligand>
        <name>NAD(+)</name>
        <dbReference type="ChEBI" id="CHEBI:57540"/>
    </ligand>
</feature>
<evidence type="ECO:0000256" key="12">
    <source>
        <dbReference type="RuleBase" id="RU000437"/>
    </source>
</evidence>
<dbReference type="InterPro" id="IPR013328">
    <property type="entry name" value="6PGD_dom2"/>
</dbReference>
<feature type="domain" description="Glycerol-3-phosphate dehydrogenase NAD-dependent N-terminal" evidence="14">
    <location>
        <begin position="9"/>
        <end position="166"/>
    </location>
</feature>
<keyword evidence="2" id="KW-0444">Lipid biosynthesis</keyword>
<dbReference type="PIRSF" id="PIRSF000114">
    <property type="entry name" value="Glycerol-3-P_dh"/>
    <property type="match status" value="1"/>
</dbReference>
<dbReference type="PROSITE" id="PS00957">
    <property type="entry name" value="NAD_G3PDH"/>
    <property type="match status" value="1"/>
</dbReference>
<dbReference type="InterPro" id="IPR008927">
    <property type="entry name" value="6-PGluconate_DH-like_C_sf"/>
</dbReference>
<evidence type="ECO:0000256" key="1">
    <source>
        <dbReference type="ARBA" id="ARBA00011009"/>
    </source>
</evidence>